<gene>
    <name evidence="2" type="ORF">BDZ83DRAFT_798123</name>
</gene>
<organism evidence="2 3">
    <name type="scientific">Glomerella acutata</name>
    <name type="common">Colletotrichum acutatum</name>
    <dbReference type="NCBI Taxonomy" id="27357"/>
    <lineage>
        <taxon>Eukaryota</taxon>
        <taxon>Fungi</taxon>
        <taxon>Dikarya</taxon>
        <taxon>Ascomycota</taxon>
        <taxon>Pezizomycotina</taxon>
        <taxon>Sordariomycetes</taxon>
        <taxon>Hypocreomycetidae</taxon>
        <taxon>Glomerellales</taxon>
        <taxon>Glomerellaceae</taxon>
        <taxon>Colletotrichum</taxon>
        <taxon>Colletotrichum acutatum species complex</taxon>
    </lineage>
</organism>
<dbReference type="AlphaFoldDB" id="A0AAD8XB16"/>
<feature type="compositionally biased region" description="Polar residues" evidence="1">
    <location>
        <begin position="496"/>
        <end position="507"/>
    </location>
</feature>
<name>A0AAD8XB16_GLOAC</name>
<accession>A0AAD8XB16</accession>
<feature type="region of interest" description="Disordered" evidence="1">
    <location>
        <begin position="496"/>
        <end position="530"/>
    </location>
</feature>
<sequence length="643" mass="71377">MPFSGVVQQGLALLFKNPHPTQKVRDGSSSCQWYDGQLVVNRGHLFSNASRPITSTRQVTTIGSLRRPSIYAGFTMANFLRMAKVMDVNSVDTHSVAGSDVNMPVTQHLVDASNVFPEYTSFTWASENPLGPLDELPPRPSRPILGYRSSERTADALLKPTRLFQLSIDSQPEYDFGVAQQTWEDCYGDYDDDSHIIAVRDVDNIRHHIPSHPPGELYCTHAGFSGVSSICAEAHQEHQRPELITEVIGEIEEFLFDHKLGDFQEVLARDHRTREYFIACKEPLPLRVPAKNKPSIHTSQPVYPNAEAKPLFTINEEDNYHGNGPFNRSTLPTALPWTKHNVKGPATLRARGNKNPTGPRDIEHARRQQTRLRPDSPPFLGPLYDESAFGTPVIPFLPTVEPRQLLFPSPNSIAYLEHDPSHGTDLDTDDIATVIEAPAGAAGVSQWDEEDSIDFLLGPIEGVPLSVPPHRVLPQPQSPSLNRGVVLDWLGDSNTVSGAKDATSNSEADAPRPRRHRDADASSNDEVDTPCPLCAQDVDARINASIDALVYPIVQPESDFAYYGDDFLHEVMTAVSETRATDLDEQLRLLGSVYPSRILLWPLHHPSTEIEPENASREGDERSRSTPILPTTEELPESPKYFS</sequence>
<feature type="region of interest" description="Disordered" evidence="1">
    <location>
        <begin position="609"/>
        <end position="643"/>
    </location>
</feature>
<reference evidence="2" key="1">
    <citation type="submission" date="2021-12" db="EMBL/GenBank/DDBJ databases">
        <title>Comparative genomics, transcriptomics and evolutionary studies reveal genomic signatures of adaptation to plant cell wall in hemibiotrophic fungi.</title>
        <authorList>
            <consortium name="DOE Joint Genome Institute"/>
            <person name="Baroncelli R."/>
            <person name="Diaz J.F."/>
            <person name="Benocci T."/>
            <person name="Peng M."/>
            <person name="Battaglia E."/>
            <person name="Haridas S."/>
            <person name="Andreopoulos W."/>
            <person name="Labutti K."/>
            <person name="Pangilinan J."/>
            <person name="Floch G.L."/>
            <person name="Makela M.R."/>
            <person name="Henrissat B."/>
            <person name="Grigoriev I.V."/>
            <person name="Crouch J.A."/>
            <person name="De Vries R.P."/>
            <person name="Sukno S.A."/>
            <person name="Thon M.R."/>
        </authorList>
    </citation>
    <scope>NUCLEOTIDE SEQUENCE</scope>
    <source>
        <strain evidence="2">CBS 112980</strain>
    </source>
</reference>
<comment type="caution">
    <text evidence="2">The sequence shown here is derived from an EMBL/GenBank/DDBJ whole genome shotgun (WGS) entry which is preliminary data.</text>
</comment>
<evidence type="ECO:0000313" key="3">
    <source>
        <dbReference type="Proteomes" id="UP001244207"/>
    </source>
</evidence>
<evidence type="ECO:0000256" key="1">
    <source>
        <dbReference type="SAM" id="MobiDB-lite"/>
    </source>
</evidence>
<keyword evidence="3" id="KW-1185">Reference proteome</keyword>
<feature type="region of interest" description="Disordered" evidence="1">
    <location>
        <begin position="344"/>
        <end position="377"/>
    </location>
</feature>
<dbReference type="EMBL" id="JAHMHS010000269">
    <property type="protein sequence ID" value="KAK1704179.1"/>
    <property type="molecule type" value="Genomic_DNA"/>
</dbReference>
<protein>
    <submittedName>
        <fullName evidence="2">Uncharacterized protein</fullName>
    </submittedName>
</protein>
<dbReference type="Proteomes" id="UP001244207">
    <property type="component" value="Unassembled WGS sequence"/>
</dbReference>
<dbReference type="RefSeq" id="XP_060357386.1">
    <property type="nucleotide sequence ID" value="XM_060515918.1"/>
</dbReference>
<feature type="compositionally biased region" description="Basic and acidic residues" evidence="1">
    <location>
        <begin position="614"/>
        <end position="624"/>
    </location>
</feature>
<proteinExistence type="predicted"/>
<evidence type="ECO:0000313" key="2">
    <source>
        <dbReference type="EMBL" id="KAK1704179.1"/>
    </source>
</evidence>
<feature type="compositionally biased region" description="Basic and acidic residues" evidence="1">
    <location>
        <begin position="509"/>
        <end position="520"/>
    </location>
</feature>
<dbReference type="GeneID" id="85399816"/>